<sequence>MSTRKLVWEWKAKNCPEVSENFDVAFAVKEYIQNQVGQVLKETKSREWSEWKREDLTGSTQAARKQRKISLGEECSGLLTGPHGAHIKRTKDWEPIFILSATVPHYGTRSDMKPPSNIYLRSSPYHTSLEIRTVMWKNSSSGNTGFTFYNNHLDQKARFHSFVADGASTSRGNVFAVGEKGKGFALATQFMYEQVERHFIEQNPMTKIPKSKVSFRVGHEIGELKWKSYQDEDVLRVTRTDLTPVDPYHIMEQRLRKQEQLDNRRKQSNRNTENDHEAAPTSEADSEVSDAYSHTRGSPRKTGLEPTISDKNKAKKIYKDRFTYQLATKSANVASDKDSISSHDELPHVTADEVCITILDLPGDIQPGYAFSCIYGIISPISAWPVEDSKFLFFKPAENSKPSFFHRDQLVPSGLPVNTIGINYLGNLKLSADRVSVLHNNSDYRHYCSGLGSAVDKAFRKMPELAVQLAVDMLKDNRKGPGSIVQELSPHDETAGDAYRTAFLLAWRIMNPALPIGGRLYPCAPDEDGDDDSDSGLIRELDMEPVIVSSEEIRDILRESGAYLPVKEYAKALLLAAPLHDEKVYGIDRLKTAITHLLPGSSIFVKEYRHSYPKVAWDAEQKSFAVGLPDDCAVHDRKERPCLCWVGPCVDIAVKTWTCDRTEKDLAIPTHAGIWRSTLLAMVGVVDMQEPLEAPAPVPAIDNHSRDDSDVNMHGPVGGNGINSGTGIELEVHDGDYGGDNDDLHKPRLRSQKRRSVIVASRPRTGTSDSLHSQPPPSTSRSEVTASADPDQEDAIEAPSMATLLQKIMPQIQSAHERDVRKAVAASTGTLHHSIKKLENEVSALRKAAAEKQSTIEELQRAVTGKQLIIEERERELAVADEYSEHFINEFNKRRKQR</sequence>
<feature type="coiled-coil region" evidence="1">
    <location>
        <begin position="835"/>
        <end position="876"/>
    </location>
</feature>
<evidence type="ECO:0000313" key="4">
    <source>
        <dbReference type="Proteomes" id="UP000076532"/>
    </source>
</evidence>
<accession>A0A166KXN8</accession>
<evidence type="ECO:0000256" key="2">
    <source>
        <dbReference type="SAM" id="MobiDB-lite"/>
    </source>
</evidence>
<dbReference type="AlphaFoldDB" id="A0A166KXN8"/>
<name>A0A166KXN8_9AGAM</name>
<gene>
    <name evidence="3" type="ORF">FIBSPDRAFT_931158</name>
</gene>
<dbReference type="OrthoDB" id="2631524at2759"/>
<feature type="compositionally biased region" description="Basic residues" evidence="2">
    <location>
        <begin position="747"/>
        <end position="756"/>
    </location>
</feature>
<evidence type="ECO:0000256" key="1">
    <source>
        <dbReference type="SAM" id="Coils"/>
    </source>
</evidence>
<evidence type="ECO:0000313" key="3">
    <source>
        <dbReference type="EMBL" id="KZP22359.1"/>
    </source>
</evidence>
<keyword evidence="4" id="KW-1185">Reference proteome</keyword>
<feature type="compositionally biased region" description="Basic and acidic residues" evidence="2">
    <location>
        <begin position="249"/>
        <end position="265"/>
    </location>
</feature>
<feature type="compositionally biased region" description="Basic and acidic residues" evidence="2">
    <location>
        <begin position="730"/>
        <end position="746"/>
    </location>
</feature>
<protein>
    <submittedName>
        <fullName evidence="3">Uncharacterized protein</fullName>
    </submittedName>
</protein>
<proteinExistence type="predicted"/>
<reference evidence="3 4" key="1">
    <citation type="journal article" date="2016" name="Mol. Biol. Evol.">
        <title>Comparative Genomics of Early-Diverging Mushroom-Forming Fungi Provides Insights into the Origins of Lignocellulose Decay Capabilities.</title>
        <authorList>
            <person name="Nagy L.G."/>
            <person name="Riley R."/>
            <person name="Tritt A."/>
            <person name="Adam C."/>
            <person name="Daum C."/>
            <person name="Floudas D."/>
            <person name="Sun H."/>
            <person name="Yadav J.S."/>
            <person name="Pangilinan J."/>
            <person name="Larsson K.H."/>
            <person name="Matsuura K."/>
            <person name="Barry K."/>
            <person name="Labutti K."/>
            <person name="Kuo R."/>
            <person name="Ohm R.A."/>
            <person name="Bhattacharya S.S."/>
            <person name="Shirouzu T."/>
            <person name="Yoshinaga Y."/>
            <person name="Martin F.M."/>
            <person name="Grigoriev I.V."/>
            <person name="Hibbett D.S."/>
        </authorList>
    </citation>
    <scope>NUCLEOTIDE SEQUENCE [LARGE SCALE GENOMIC DNA]</scope>
    <source>
        <strain evidence="3 4">CBS 109695</strain>
    </source>
</reference>
<keyword evidence="1" id="KW-0175">Coiled coil</keyword>
<feature type="region of interest" description="Disordered" evidence="2">
    <location>
        <begin position="696"/>
        <end position="792"/>
    </location>
</feature>
<feature type="region of interest" description="Disordered" evidence="2">
    <location>
        <begin position="249"/>
        <end position="309"/>
    </location>
</feature>
<organism evidence="3 4">
    <name type="scientific">Athelia psychrophila</name>
    <dbReference type="NCBI Taxonomy" id="1759441"/>
    <lineage>
        <taxon>Eukaryota</taxon>
        <taxon>Fungi</taxon>
        <taxon>Dikarya</taxon>
        <taxon>Basidiomycota</taxon>
        <taxon>Agaricomycotina</taxon>
        <taxon>Agaricomycetes</taxon>
        <taxon>Agaricomycetidae</taxon>
        <taxon>Atheliales</taxon>
        <taxon>Atheliaceae</taxon>
        <taxon>Athelia</taxon>
    </lineage>
</organism>
<dbReference type="Proteomes" id="UP000076532">
    <property type="component" value="Unassembled WGS sequence"/>
</dbReference>
<feature type="compositionally biased region" description="Polar residues" evidence="2">
    <location>
        <begin position="764"/>
        <end position="785"/>
    </location>
</feature>
<dbReference type="EMBL" id="KV417540">
    <property type="protein sequence ID" value="KZP22359.1"/>
    <property type="molecule type" value="Genomic_DNA"/>
</dbReference>